<dbReference type="Proteomes" id="UP001649381">
    <property type="component" value="Unassembled WGS sequence"/>
</dbReference>
<keyword evidence="1" id="KW-0812">Transmembrane</keyword>
<dbReference type="SUPFAM" id="SSF88713">
    <property type="entry name" value="Glycoside hydrolase/deacetylase"/>
    <property type="match status" value="1"/>
</dbReference>
<accession>A0ABS9GUW1</accession>
<dbReference type="Gene3D" id="3.20.20.370">
    <property type="entry name" value="Glycoside hydrolase/deacetylase"/>
    <property type="match status" value="1"/>
</dbReference>
<keyword evidence="4" id="KW-1185">Reference proteome</keyword>
<dbReference type="InterPro" id="IPR050248">
    <property type="entry name" value="Polysacc_deacetylase_ArnD"/>
</dbReference>
<gene>
    <name evidence="3" type="ORF">L2716_02745</name>
</gene>
<proteinExistence type="predicted"/>
<comment type="caution">
    <text evidence="3">The sequence shown here is derived from an EMBL/GenBank/DDBJ whole genome shotgun (WGS) entry which is preliminary data.</text>
</comment>
<evidence type="ECO:0000313" key="3">
    <source>
        <dbReference type="EMBL" id="MCF6136633.1"/>
    </source>
</evidence>
<evidence type="ECO:0000256" key="1">
    <source>
        <dbReference type="SAM" id="Phobius"/>
    </source>
</evidence>
<organism evidence="3 4">
    <name type="scientific">Pseudalkalibacillus berkeleyi</name>
    <dbReference type="NCBI Taxonomy" id="1069813"/>
    <lineage>
        <taxon>Bacteria</taxon>
        <taxon>Bacillati</taxon>
        <taxon>Bacillota</taxon>
        <taxon>Bacilli</taxon>
        <taxon>Bacillales</taxon>
        <taxon>Fictibacillaceae</taxon>
        <taxon>Pseudalkalibacillus</taxon>
    </lineage>
</organism>
<dbReference type="RefSeq" id="WP_236331559.1">
    <property type="nucleotide sequence ID" value="NZ_JAKIJS010000001.1"/>
</dbReference>
<name>A0ABS9GUW1_9BACL</name>
<feature type="domain" description="NodB homology" evidence="2">
    <location>
        <begin position="41"/>
        <end position="226"/>
    </location>
</feature>
<reference evidence="3 4" key="1">
    <citation type="submission" date="2022-01" db="EMBL/GenBank/DDBJ databases">
        <title>Alkalihalobacillus sp. EGI L200015, a novel bacterium isolated from a salt lake sediment.</title>
        <authorList>
            <person name="Gao L."/>
            <person name="Fang B.-Z."/>
            <person name="Li W.-J."/>
        </authorList>
    </citation>
    <scope>NUCLEOTIDE SEQUENCE [LARGE SCALE GENOMIC DNA]</scope>
    <source>
        <strain evidence="3 4">KCTC 12718</strain>
    </source>
</reference>
<protein>
    <submittedName>
        <fullName evidence="3">Polysaccharide deacetylase family protein</fullName>
    </submittedName>
</protein>
<dbReference type="PROSITE" id="PS51677">
    <property type="entry name" value="NODB"/>
    <property type="match status" value="1"/>
</dbReference>
<dbReference type="InterPro" id="IPR002509">
    <property type="entry name" value="NODB_dom"/>
</dbReference>
<feature type="transmembrane region" description="Helical" evidence="1">
    <location>
        <begin position="6"/>
        <end position="26"/>
    </location>
</feature>
<keyword evidence="1" id="KW-0472">Membrane</keyword>
<sequence>METIVWILYTGFIIFIVYGILPTVMFRTMSMGLIKKGQNQNTLALTFDDGPNPHYTPQVLDLLKQYQCKATFFLIAEKALEHPDLVKRIVAEGHIIGIHHYAHTNSWLLSPTATKREIGESAAILEKITGEKPGFYRPPYGRMNVFTLWFSKDYRIVLWSSIFQDWKKQDADVLFGKMRKRLGHGEIFLLHDDGSNPNADEIAPESTIEALRNFIPEALAQGYKCVNLHEHLKGKSVEEQKRIL</sequence>
<keyword evidence="1" id="KW-1133">Transmembrane helix</keyword>
<dbReference type="CDD" id="cd10959">
    <property type="entry name" value="CE4_NodB_like_3"/>
    <property type="match status" value="1"/>
</dbReference>
<dbReference type="InterPro" id="IPR011330">
    <property type="entry name" value="Glyco_hydro/deAcase_b/a-brl"/>
</dbReference>
<evidence type="ECO:0000259" key="2">
    <source>
        <dbReference type="PROSITE" id="PS51677"/>
    </source>
</evidence>
<dbReference type="Pfam" id="PF01522">
    <property type="entry name" value="Polysacc_deac_1"/>
    <property type="match status" value="1"/>
</dbReference>
<dbReference type="PANTHER" id="PTHR10587">
    <property type="entry name" value="GLYCOSYL TRANSFERASE-RELATED"/>
    <property type="match status" value="1"/>
</dbReference>
<dbReference type="EMBL" id="JAKIJS010000001">
    <property type="protein sequence ID" value="MCF6136633.1"/>
    <property type="molecule type" value="Genomic_DNA"/>
</dbReference>
<evidence type="ECO:0000313" key="4">
    <source>
        <dbReference type="Proteomes" id="UP001649381"/>
    </source>
</evidence>